<dbReference type="Pfam" id="PF00512">
    <property type="entry name" value="HisKA"/>
    <property type="match status" value="1"/>
</dbReference>
<keyword evidence="6" id="KW-0902">Two-component regulatory system</keyword>
<dbReference type="SUPFAM" id="SSF52172">
    <property type="entry name" value="CheY-like"/>
    <property type="match status" value="1"/>
</dbReference>
<evidence type="ECO:0000256" key="4">
    <source>
        <dbReference type="ARBA" id="ARBA00022553"/>
    </source>
</evidence>
<dbReference type="SMART" id="SM00448">
    <property type="entry name" value="REC"/>
    <property type="match status" value="1"/>
</dbReference>
<proteinExistence type="predicted"/>
<dbReference type="PRINTS" id="PR00344">
    <property type="entry name" value="BCTRLSENSOR"/>
</dbReference>
<gene>
    <name evidence="12" type="ORF">JOM49_004539</name>
</gene>
<evidence type="ECO:0000256" key="6">
    <source>
        <dbReference type="ARBA" id="ARBA00023012"/>
    </source>
</evidence>
<dbReference type="Gene3D" id="3.40.50.2300">
    <property type="match status" value="1"/>
</dbReference>
<keyword evidence="13" id="KW-1185">Reference proteome</keyword>
<name>A0ABS4PUM5_9PSEU</name>
<evidence type="ECO:0000256" key="5">
    <source>
        <dbReference type="ARBA" id="ARBA00022777"/>
    </source>
</evidence>
<evidence type="ECO:0000256" key="3">
    <source>
        <dbReference type="ARBA" id="ARBA00012438"/>
    </source>
</evidence>
<dbReference type="Gene3D" id="3.30.565.10">
    <property type="entry name" value="Histidine kinase-like ATPase, C-terminal domain"/>
    <property type="match status" value="1"/>
</dbReference>
<evidence type="ECO:0000313" key="13">
    <source>
        <dbReference type="Proteomes" id="UP000741013"/>
    </source>
</evidence>
<dbReference type="EMBL" id="JAGGMS010000001">
    <property type="protein sequence ID" value="MBP2183013.1"/>
    <property type="molecule type" value="Genomic_DNA"/>
</dbReference>
<feature type="domain" description="PAC" evidence="10">
    <location>
        <begin position="114"/>
        <end position="168"/>
    </location>
</feature>
<comment type="subcellular location">
    <subcellularLocation>
        <location evidence="2">Cell membrane</location>
    </subcellularLocation>
</comment>
<dbReference type="CDD" id="cd00082">
    <property type="entry name" value="HisKA"/>
    <property type="match status" value="1"/>
</dbReference>
<dbReference type="SUPFAM" id="SSF47384">
    <property type="entry name" value="Homodimeric domain of signal transducing histidine kinase"/>
    <property type="match status" value="1"/>
</dbReference>
<evidence type="ECO:0000259" key="11">
    <source>
        <dbReference type="PROSITE" id="PS50921"/>
    </source>
</evidence>
<evidence type="ECO:0000313" key="12">
    <source>
        <dbReference type="EMBL" id="MBP2183013.1"/>
    </source>
</evidence>
<dbReference type="InterPro" id="IPR000700">
    <property type="entry name" value="PAS-assoc_C"/>
</dbReference>
<dbReference type="Pfam" id="PF00072">
    <property type="entry name" value="Response_reg"/>
    <property type="match status" value="1"/>
</dbReference>
<feature type="domain" description="Histidine kinase" evidence="8">
    <location>
        <begin position="307"/>
        <end position="524"/>
    </location>
</feature>
<dbReference type="InterPro" id="IPR003594">
    <property type="entry name" value="HATPase_dom"/>
</dbReference>
<comment type="caution">
    <text evidence="12">The sequence shown here is derived from an EMBL/GenBank/DDBJ whole genome shotgun (WGS) entry which is preliminary data.</text>
</comment>
<dbReference type="PANTHER" id="PTHR43547:SF2">
    <property type="entry name" value="HYBRID SIGNAL TRANSDUCTION HISTIDINE KINASE C"/>
    <property type="match status" value="1"/>
</dbReference>
<dbReference type="PANTHER" id="PTHR43547">
    <property type="entry name" value="TWO-COMPONENT HISTIDINE KINASE"/>
    <property type="match status" value="1"/>
</dbReference>
<dbReference type="SMART" id="SM00387">
    <property type="entry name" value="HATPase_c"/>
    <property type="match status" value="1"/>
</dbReference>
<dbReference type="PROSITE" id="PS50109">
    <property type="entry name" value="HIS_KIN"/>
    <property type="match status" value="1"/>
</dbReference>
<evidence type="ECO:0000259" key="9">
    <source>
        <dbReference type="PROSITE" id="PS50110"/>
    </source>
</evidence>
<dbReference type="EC" id="2.7.13.3" evidence="3"/>
<organism evidence="12 13">
    <name type="scientific">Amycolatopsis magusensis</name>
    <dbReference type="NCBI Taxonomy" id="882444"/>
    <lineage>
        <taxon>Bacteria</taxon>
        <taxon>Bacillati</taxon>
        <taxon>Actinomycetota</taxon>
        <taxon>Actinomycetes</taxon>
        <taxon>Pseudonocardiales</taxon>
        <taxon>Pseudonocardiaceae</taxon>
        <taxon>Amycolatopsis</taxon>
    </lineage>
</organism>
<dbReference type="GO" id="GO:0016301">
    <property type="term" value="F:kinase activity"/>
    <property type="evidence" value="ECO:0007669"/>
    <property type="project" value="UniProtKB-KW"/>
</dbReference>
<evidence type="ECO:0000259" key="10">
    <source>
        <dbReference type="PROSITE" id="PS50113"/>
    </source>
</evidence>
<keyword evidence="4 7" id="KW-0597">Phosphoprotein</keyword>
<keyword evidence="5 12" id="KW-0808">Transferase</keyword>
<reference evidence="12 13" key="1">
    <citation type="submission" date="2021-03" db="EMBL/GenBank/DDBJ databases">
        <title>Sequencing the genomes of 1000 actinobacteria strains.</title>
        <authorList>
            <person name="Klenk H.-P."/>
        </authorList>
    </citation>
    <scope>NUCLEOTIDE SEQUENCE [LARGE SCALE GENOMIC DNA]</scope>
    <source>
        <strain evidence="12 13">DSM 45510</strain>
    </source>
</reference>
<dbReference type="SMART" id="SM01012">
    <property type="entry name" value="ANTAR"/>
    <property type="match status" value="1"/>
</dbReference>
<dbReference type="InterPro" id="IPR036388">
    <property type="entry name" value="WH-like_DNA-bd_sf"/>
</dbReference>
<dbReference type="RefSeq" id="WP_209666231.1">
    <property type="nucleotide sequence ID" value="NZ_JAGGMS010000001.1"/>
</dbReference>
<dbReference type="Proteomes" id="UP000741013">
    <property type="component" value="Unassembled WGS sequence"/>
</dbReference>
<dbReference type="SUPFAM" id="SSF55785">
    <property type="entry name" value="PYP-like sensor domain (PAS domain)"/>
    <property type="match status" value="1"/>
</dbReference>
<dbReference type="InterPro" id="IPR003661">
    <property type="entry name" value="HisK_dim/P_dom"/>
</dbReference>
<dbReference type="Gene3D" id="3.30.450.20">
    <property type="entry name" value="PAS domain"/>
    <property type="match status" value="1"/>
</dbReference>
<dbReference type="Gene3D" id="1.10.10.10">
    <property type="entry name" value="Winged helix-like DNA-binding domain superfamily/Winged helix DNA-binding domain"/>
    <property type="match status" value="1"/>
</dbReference>
<evidence type="ECO:0000256" key="7">
    <source>
        <dbReference type="PROSITE-ProRule" id="PRU00169"/>
    </source>
</evidence>
<keyword evidence="5 12" id="KW-0418">Kinase</keyword>
<dbReference type="InterPro" id="IPR005467">
    <property type="entry name" value="His_kinase_dom"/>
</dbReference>
<protein>
    <recommendedName>
        <fullName evidence="3">histidine kinase</fullName>
        <ecNumber evidence="3">2.7.13.3</ecNumber>
    </recommendedName>
</protein>
<dbReference type="SUPFAM" id="SSF55874">
    <property type="entry name" value="ATPase domain of HSP90 chaperone/DNA topoisomerase II/histidine kinase"/>
    <property type="match status" value="1"/>
</dbReference>
<dbReference type="PROSITE" id="PS50921">
    <property type="entry name" value="ANTAR"/>
    <property type="match status" value="1"/>
</dbReference>
<accession>A0ABS4PUM5</accession>
<evidence type="ECO:0000256" key="2">
    <source>
        <dbReference type="ARBA" id="ARBA00004236"/>
    </source>
</evidence>
<dbReference type="Pfam" id="PF03861">
    <property type="entry name" value="ANTAR"/>
    <property type="match status" value="1"/>
</dbReference>
<evidence type="ECO:0000256" key="1">
    <source>
        <dbReference type="ARBA" id="ARBA00000085"/>
    </source>
</evidence>
<dbReference type="InterPro" id="IPR004358">
    <property type="entry name" value="Sig_transdc_His_kin-like_C"/>
</dbReference>
<sequence length="777" mass="84356">MDRRSAAERLFAGPGETRARLRRTDWAATPLGPVEDWPVELCSAVRTVLPSRIPMLLWWGPRLVQIFNDAYTPVLGDKYPEAIGQPGAECWAEVWDELGPLAQGVLDGAEATYTEKQFLLMRRHGYLEETYWTFSYSPVHAEDDSVVGVFVATTDVTSRVLSERRLETLRRLGTINLAGAEHPVTDACREAVRILADNRADLPVVAASLRGDGTEMAPAPTFRLESGAPAQLTEFPLTVTGWPEPVGELVVGISPYREFDDSYRGFLELVAARVSAILTDALAYETERHRASALADLDKAKTRFFQNVSHEFRTPLTLLIGPLEALLDQGSLPADQQHTMAAALRAARRLQRLVDTLLDVAKAEADQLQPQLEPVNPAQLTAECTAMFGSAAEDAGLDLRLDLGEGTSTVILLDQEMWAKVVLNLLSNALKFTHRGTIGVGLAVRDDELVLSVSDTGTGIPDTEQGRVFERFHQVEGTTGRTGEGAGIGLSLVSDLAAALGGAVSVDSTLGSGSTFEVTVPWRPVDAEAIPTVGAARGAEYADEARQWIPRPDEETDGTARPGEARVLLVEDNADMRKHILQLLRGQGWQVDAVAEVDTAIERIAAHRPHLVLSDVMLPGRDGVSLLRQLRSEPSTARLPVMLLTARAGADSTVDGLGHGADDYITKPFNPGELVARVRVNLELSWFREKLIAAGEREAADLRRALDTRSTVSEAVGLVMAAFRCDADAAFEKLVSFSQHRNIKVRDIAAEVVADFVAAIDEEARADGQVTDADSRP</sequence>
<dbReference type="Gene3D" id="1.10.287.130">
    <property type="match status" value="1"/>
</dbReference>
<dbReference type="PROSITE" id="PS50113">
    <property type="entry name" value="PAC"/>
    <property type="match status" value="1"/>
</dbReference>
<dbReference type="InterPro" id="IPR001789">
    <property type="entry name" value="Sig_transdc_resp-reg_receiver"/>
</dbReference>
<dbReference type="InterPro" id="IPR005561">
    <property type="entry name" value="ANTAR"/>
</dbReference>
<feature type="domain" description="ANTAR" evidence="11">
    <location>
        <begin position="692"/>
        <end position="753"/>
    </location>
</feature>
<dbReference type="InterPro" id="IPR035965">
    <property type="entry name" value="PAS-like_dom_sf"/>
</dbReference>
<dbReference type="Pfam" id="PF02518">
    <property type="entry name" value="HATPase_c"/>
    <property type="match status" value="1"/>
</dbReference>
<feature type="domain" description="Response regulatory" evidence="9">
    <location>
        <begin position="566"/>
        <end position="682"/>
    </location>
</feature>
<evidence type="ECO:0000259" key="8">
    <source>
        <dbReference type="PROSITE" id="PS50109"/>
    </source>
</evidence>
<comment type="catalytic activity">
    <reaction evidence="1">
        <text>ATP + protein L-histidine = ADP + protein N-phospho-L-histidine.</text>
        <dbReference type="EC" id="2.7.13.3"/>
    </reaction>
</comment>
<dbReference type="InterPro" id="IPR011006">
    <property type="entry name" value="CheY-like_superfamily"/>
</dbReference>
<dbReference type="InterPro" id="IPR036097">
    <property type="entry name" value="HisK_dim/P_sf"/>
</dbReference>
<dbReference type="PROSITE" id="PS50110">
    <property type="entry name" value="RESPONSE_REGULATORY"/>
    <property type="match status" value="1"/>
</dbReference>
<dbReference type="SMART" id="SM00388">
    <property type="entry name" value="HisKA"/>
    <property type="match status" value="1"/>
</dbReference>
<feature type="modified residue" description="4-aspartylphosphate" evidence="7">
    <location>
        <position position="615"/>
    </location>
</feature>
<dbReference type="InterPro" id="IPR036890">
    <property type="entry name" value="HATPase_C_sf"/>
</dbReference>